<dbReference type="PANTHER" id="PTHR31356:SF66">
    <property type="entry name" value="CATALASE-PEROXIDASE"/>
    <property type="match status" value="1"/>
</dbReference>
<dbReference type="Proteomes" id="UP000054279">
    <property type="component" value="Unassembled WGS sequence"/>
</dbReference>
<keyword evidence="8 13" id="KW-1015">Disulfide bond</keyword>
<dbReference type="CDD" id="cd00692">
    <property type="entry name" value="ligninase"/>
    <property type="match status" value="1"/>
</dbReference>
<feature type="chain" id="PRO_5006986381" description="Peroxidase" evidence="14">
    <location>
        <begin position="34"/>
        <end position="394"/>
    </location>
</feature>
<evidence type="ECO:0000256" key="13">
    <source>
        <dbReference type="PIRSR" id="PIRSR601621-4"/>
    </source>
</evidence>
<evidence type="ECO:0000256" key="3">
    <source>
        <dbReference type="ARBA" id="ARBA00022617"/>
    </source>
</evidence>
<keyword evidence="11 14" id="KW-0106">Calcium</keyword>
<feature type="binding site" evidence="11">
    <location>
        <position position="233"/>
    </location>
    <ligand>
        <name>Ca(2+)</name>
        <dbReference type="ChEBI" id="CHEBI:29108"/>
        <label>2</label>
    </ligand>
</feature>
<dbReference type="PROSITE" id="PS50873">
    <property type="entry name" value="PEROXIDASE_4"/>
    <property type="match status" value="1"/>
</dbReference>
<evidence type="ECO:0000259" key="16">
    <source>
        <dbReference type="PROSITE" id="PS50873"/>
    </source>
</evidence>
<feature type="binding site" evidence="11">
    <location>
        <position position="106"/>
    </location>
    <ligand>
        <name>Ca(2+)</name>
        <dbReference type="ChEBI" id="CHEBI:29108"/>
        <label>1</label>
    </ligand>
</feature>
<evidence type="ECO:0000256" key="14">
    <source>
        <dbReference type="RuleBase" id="RU363051"/>
    </source>
</evidence>
<evidence type="ECO:0000256" key="1">
    <source>
        <dbReference type="ARBA" id="ARBA00006089"/>
    </source>
</evidence>
<keyword evidence="5 14" id="KW-0732">Signal</keyword>
<feature type="domain" description="Plant heme peroxidase family profile" evidence="16">
    <location>
        <begin position="76"/>
        <end position="365"/>
    </location>
</feature>
<dbReference type="PRINTS" id="PR00462">
    <property type="entry name" value="LIGNINASE"/>
</dbReference>
<dbReference type="AlphaFoldDB" id="A0A0C9VZX8"/>
<evidence type="ECO:0000256" key="9">
    <source>
        <dbReference type="ARBA" id="ARBA00023180"/>
    </source>
</evidence>
<feature type="binding site" evidence="11">
    <location>
        <position position="108"/>
    </location>
    <ligand>
        <name>Ca(2+)</name>
        <dbReference type="ChEBI" id="CHEBI:29108"/>
        <label>1</label>
    </ligand>
</feature>
<feature type="disulfide bond" evidence="13">
    <location>
        <begin position="41"/>
        <end position="54"/>
    </location>
</feature>
<keyword evidence="7 11" id="KW-0408">Iron</keyword>
<feature type="signal peptide" evidence="14">
    <location>
        <begin position="1"/>
        <end position="33"/>
    </location>
</feature>
<dbReference type="EC" id="1.11.1.-" evidence="14"/>
<keyword evidence="4 11" id="KW-0479">Metal-binding</keyword>
<keyword evidence="9" id="KW-0325">Glycoprotein</keyword>
<dbReference type="GO" id="GO:0042744">
    <property type="term" value="P:hydrogen peroxide catabolic process"/>
    <property type="evidence" value="ECO:0007669"/>
    <property type="project" value="TreeGrafter"/>
</dbReference>
<evidence type="ECO:0000256" key="4">
    <source>
        <dbReference type="ARBA" id="ARBA00022723"/>
    </source>
</evidence>
<accession>A0A0C9VZX8</accession>
<dbReference type="OrthoDB" id="2113341at2759"/>
<evidence type="ECO:0000256" key="6">
    <source>
        <dbReference type="ARBA" id="ARBA00023002"/>
    </source>
</evidence>
<dbReference type="Gene3D" id="1.10.420.10">
    <property type="entry name" value="Peroxidase, domain 2"/>
    <property type="match status" value="1"/>
</dbReference>
<dbReference type="PANTHER" id="PTHR31356">
    <property type="entry name" value="THYLAKOID LUMENAL 29 KDA PROTEIN, CHLOROPLASTIC-RELATED"/>
    <property type="match status" value="1"/>
</dbReference>
<dbReference type="EMBL" id="KN837116">
    <property type="protein sequence ID" value="KIJ44685.1"/>
    <property type="molecule type" value="Genomic_DNA"/>
</dbReference>
<feature type="binding site" evidence="11">
    <location>
        <position position="104"/>
    </location>
    <ligand>
        <name>Ca(2+)</name>
        <dbReference type="ChEBI" id="CHEBI:29108"/>
        <label>1</label>
    </ligand>
</feature>
<evidence type="ECO:0000256" key="11">
    <source>
        <dbReference type="PIRSR" id="PIRSR601621-2"/>
    </source>
</evidence>
<evidence type="ECO:0000256" key="10">
    <source>
        <dbReference type="PIRSR" id="PIRSR601621-1"/>
    </source>
</evidence>
<dbReference type="Gene3D" id="1.10.520.10">
    <property type="match status" value="1"/>
</dbReference>
<gene>
    <name evidence="17" type="ORF">M422DRAFT_251991</name>
</gene>
<proteinExistence type="inferred from homology"/>
<keyword evidence="3 11" id="KW-0349">Heme</keyword>
<dbReference type="PROSITE" id="PS00436">
    <property type="entry name" value="PEROXIDASE_2"/>
    <property type="match status" value="1"/>
</dbReference>
<feature type="binding site" evidence="11">
    <location>
        <position position="216"/>
    </location>
    <ligand>
        <name>Ca(2+)</name>
        <dbReference type="ChEBI" id="CHEBI:29108"/>
        <label>2</label>
    </ligand>
</feature>
<dbReference type="InterPro" id="IPR044831">
    <property type="entry name" value="Ccp1-like"/>
</dbReference>
<dbReference type="GO" id="GO:0034599">
    <property type="term" value="P:cellular response to oxidative stress"/>
    <property type="evidence" value="ECO:0007669"/>
    <property type="project" value="InterPro"/>
</dbReference>
<feature type="binding site" evidence="11">
    <location>
        <position position="235"/>
    </location>
    <ligand>
        <name>Ca(2+)</name>
        <dbReference type="ChEBI" id="CHEBI:29108"/>
        <label>2</label>
    </ligand>
</feature>
<dbReference type="Pfam" id="PF11895">
    <property type="entry name" value="Peroxidase_ext"/>
    <property type="match status" value="1"/>
</dbReference>
<dbReference type="GO" id="GO:0004601">
    <property type="term" value="F:peroxidase activity"/>
    <property type="evidence" value="ECO:0007669"/>
    <property type="project" value="UniProtKB-KW"/>
</dbReference>
<feature type="active site" description="Proton acceptor" evidence="10">
    <location>
        <position position="85"/>
    </location>
</feature>
<evidence type="ECO:0000256" key="8">
    <source>
        <dbReference type="ARBA" id="ARBA00023157"/>
    </source>
</evidence>
<feature type="region of interest" description="Disordered" evidence="15">
    <location>
        <begin position="365"/>
        <end position="394"/>
    </location>
</feature>
<dbReference type="Pfam" id="PF00141">
    <property type="entry name" value="peroxidase"/>
    <property type="match status" value="1"/>
</dbReference>
<dbReference type="GO" id="GO:0046872">
    <property type="term" value="F:metal ion binding"/>
    <property type="evidence" value="ECO:0007669"/>
    <property type="project" value="UniProtKB-UniRule"/>
</dbReference>
<reference evidence="17 18" key="1">
    <citation type="submission" date="2014-06" db="EMBL/GenBank/DDBJ databases">
        <title>Evolutionary Origins and Diversification of the Mycorrhizal Mutualists.</title>
        <authorList>
            <consortium name="DOE Joint Genome Institute"/>
            <consortium name="Mycorrhizal Genomics Consortium"/>
            <person name="Kohler A."/>
            <person name="Kuo A."/>
            <person name="Nagy L.G."/>
            <person name="Floudas D."/>
            <person name="Copeland A."/>
            <person name="Barry K.W."/>
            <person name="Cichocki N."/>
            <person name="Veneault-Fourrey C."/>
            <person name="LaButti K."/>
            <person name="Lindquist E.A."/>
            <person name="Lipzen A."/>
            <person name="Lundell T."/>
            <person name="Morin E."/>
            <person name="Murat C."/>
            <person name="Riley R."/>
            <person name="Ohm R."/>
            <person name="Sun H."/>
            <person name="Tunlid A."/>
            <person name="Henrissat B."/>
            <person name="Grigoriev I.V."/>
            <person name="Hibbett D.S."/>
            <person name="Martin F."/>
        </authorList>
    </citation>
    <scope>NUCLEOTIDE SEQUENCE [LARGE SCALE GENOMIC DNA]</scope>
    <source>
        <strain evidence="17 18">SS14</strain>
    </source>
</reference>
<feature type="site" description="Transition state stabilizer" evidence="12">
    <location>
        <position position="81"/>
    </location>
</feature>
<dbReference type="GO" id="GO:0000302">
    <property type="term" value="P:response to reactive oxygen species"/>
    <property type="evidence" value="ECO:0007669"/>
    <property type="project" value="TreeGrafter"/>
</dbReference>
<dbReference type="InterPro" id="IPR024589">
    <property type="entry name" value="Ligninase_C"/>
</dbReference>
<dbReference type="InterPro" id="IPR019793">
    <property type="entry name" value="Peroxidases_heam-ligand_BS"/>
</dbReference>
<dbReference type="InterPro" id="IPR019794">
    <property type="entry name" value="Peroxidases_AS"/>
</dbReference>
<feature type="disulfide bond" evidence="13">
    <location>
        <begin position="53"/>
        <end position="331"/>
    </location>
</feature>
<evidence type="ECO:0000256" key="2">
    <source>
        <dbReference type="ARBA" id="ARBA00022559"/>
    </source>
</evidence>
<feature type="binding site" evidence="11">
    <location>
        <position position="86"/>
    </location>
    <ligand>
        <name>Ca(2+)</name>
        <dbReference type="ChEBI" id="CHEBI:29108"/>
        <label>1</label>
    </ligand>
</feature>
<comment type="similarity">
    <text evidence="1 14">Belongs to the peroxidase family. Ligninase subfamily.</text>
</comment>
<evidence type="ECO:0000256" key="5">
    <source>
        <dbReference type="ARBA" id="ARBA00022729"/>
    </source>
</evidence>
<dbReference type="InterPro" id="IPR001621">
    <property type="entry name" value="Ligninase"/>
</dbReference>
<comment type="cofactor">
    <cofactor evidence="11 14">
        <name>Ca(2+)</name>
        <dbReference type="ChEBI" id="CHEBI:29108"/>
    </cofactor>
    <text evidence="11 14">Binds 2 calcium ions per subunit.</text>
</comment>
<protein>
    <recommendedName>
        <fullName evidence="14">Peroxidase</fullName>
        <ecNumber evidence="14">1.11.1.-</ecNumber>
    </recommendedName>
</protein>
<keyword evidence="2 14" id="KW-0575">Peroxidase</keyword>
<name>A0A0C9VZX8_SPHS4</name>
<dbReference type="InterPro" id="IPR002016">
    <property type="entry name" value="Haem_peroxidase"/>
</dbReference>
<dbReference type="GO" id="GO:0020037">
    <property type="term" value="F:heme binding"/>
    <property type="evidence" value="ECO:0007669"/>
    <property type="project" value="UniProtKB-UniRule"/>
</dbReference>
<keyword evidence="18" id="KW-1185">Reference proteome</keyword>
<sequence length="394" mass="41111">MDQPVVSRGSAVKRLGSTWVLHLSSLSVAAVQAANFKRVTCPDGVNTATNAACCAFFALRDDLQANLFEGQCGEDAHEVIRLTFHDAIAFSPILKAQGMPAGGGADGSMLIFPNVEPNFHANLGISDSVNALLPFLAKHNTISAGDLIQFGGAVALSNCPGAPRLEFLAGRPNATAPAPDGLIPEPQDTVTEILARMADGGGFTPDEVIALLASHSIARADHVDPTLDAAPFDSTPFDFDTQIFVEVLLRGIGFPGTGGNQGEAESPLPLTNGEDVGELRLLSDQTFARDSRTACTWQGFVNQQEKMANAFQAAMAKLAVIGQDTSSLIDCSEVVPIPVPSSGKPATFPATKSNADIEQACASTPFPSLATDPGPVETLIPHCPDGSEDDCDDS</sequence>
<dbReference type="PROSITE" id="PS00435">
    <property type="entry name" value="PEROXIDASE_1"/>
    <property type="match status" value="1"/>
</dbReference>
<feature type="disulfide bond" evidence="13">
    <location>
        <begin position="72"/>
        <end position="159"/>
    </location>
</feature>
<dbReference type="InterPro" id="IPR010255">
    <property type="entry name" value="Haem_peroxidase_sf"/>
</dbReference>
<evidence type="ECO:0000256" key="12">
    <source>
        <dbReference type="PIRSR" id="PIRSR601621-3"/>
    </source>
</evidence>
<feature type="binding site" evidence="11">
    <location>
        <position position="240"/>
    </location>
    <ligand>
        <name>Ca(2+)</name>
        <dbReference type="ChEBI" id="CHEBI:29108"/>
        <label>2</label>
    </ligand>
</feature>
<dbReference type="SUPFAM" id="SSF48113">
    <property type="entry name" value="Heme-dependent peroxidases"/>
    <property type="match status" value="1"/>
</dbReference>
<evidence type="ECO:0000256" key="7">
    <source>
        <dbReference type="ARBA" id="ARBA00023004"/>
    </source>
</evidence>
<keyword evidence="6 14" id="KW-0560">Oxidoreductase</keyword>
<evidence type="ECO:0000313" key="17">
    <source>
        <dbReference type="EMBL" id="KIJ44685.1"/>
    </source>
</evidence>
<evidence type="ECO:0000256" key="15">
    <source>
        <dbReference type="SAM" id="MobiDB-lite"/>
    </source>
</evidence>
<dbReference type="HOGENOM" id="CLU_041038_0_1_1"/>
<evidence type="ECO:0000313" key="18">
    <source>
        <dbReference type="Proteomes" id="UP000054279"/>
    </source>
</evidence>
<comment type="cofactor">
    <cofactor evidence="11">
        <name>heme b</name>
        <dbReference type="ChEBI" id="CHEBI:60344"/>
    </cofactor>
    <text evidence="11">Binds 1 heme b (iron(II)-protoporphyrin IX) group per subunit.</text>
</comment>
<organism evidence="17 18">
    <name type="scientific">Sphaerobolus stellatus (strain SS14)</name>
    <dbReference type="NCBI Taxonomy" id="990650"/>
    <lineage>
        <taxon>Eukaryota</taxon>
        <taxon>Fungi</taxon>
        <taxon>Dikarya</taxon>
        <taxon>Basidiomycota</taxon>
        <taxon>Agaricomycotina</taxon>
        <taxon>Agaricomycetes</taxon>
        <taxon>Phallomycetidae</taxon>
        <taxon>Geastrales</taxon>
        <taxon>Sphaerobolaceae</taxon>
        <taxon>Sphaerobolus</taxon>
    </lineage>
</organism>
<feature type="binding site" description="axial binding residue" evidence="11">
    <location>
        <position position="215"/>
    </location>
    <ligand>
        <name>heme b</name>
        <dbReference type="ChEBI" id="CHEBI:60344"/>
    </ligand>
    <ligandPart>
        <name>Fe</name>
        <dbReference type="ChEBI" id="CHEBI:18248"/>
    </ligandPart>
</feature>
<feature type="disulfide bond" evidence="13">
    <location>
        <begin position="295"/>
        <end position="361"/>
    </location>
</feature>
<dbReference type="PRINTS" id="PR00458">
    <property type="entry name" value="PEROXIDASE"/>
</dbReference>